<dbReference type="InterPro" id="IPR011051">
    <property type="entry name" value="RmlC_Cupin_sf"/>
</dbReference>
<proteinExistence type="predicted"/>
<evidence type="ECO:0000313" key="3">
    <source>
        <dbReference type="Proteomes" id="UP000477311"/>
    </source>
</evidence>
<evidence type="ECO:0000259" key="1">
    <source>
        <dbReference type="Pfam" id="PF07883"/>
    </source>
</evidence>
<dbReference type="InterPro" id="IPR014710">
    <property type="entry name" value="RmlC-like_jellyroll"/>
</dbReference>
<dbReference type="AlphaFoldDB" id="A0A6M1RQU1"/>
<feature type="domain" description="Cupin type-2" evidence="1">
    <location>
        <begin position="43"/>
        <end position="106"/>
    </location>
</feature>
<dbReference type="PANTHER" id="PTHR37694">
    <property type="entry name" value="SLR8022 PROTEIN"/>
    <property type="match status" value="1"/>
</dbReference>
<dbReference type="Gene3D" id="2.60.120.10">
    <property type="entry name" value="Jelly Rolls"/>
    <property type="match status" value="1"/>
</dbReference>
<organism evidence="2 3">
    <name type="scientific">Limisphaera ngatamarikiensis</name>
    <dbReference type="NCBI Taxonomy" id="1324935"/>
    <lineage>
        <taxon>Bacteria</taxon>
        <taxon>Pseudomonadati</taxon>
        <taxon>Verrucomicrobiota</taxon>
        <taxon>Verrucomicrobiia</taxon>
        <taxon>Limisphaerales</taxon>
        <taxon>Limisphaeraceae</taxon>
        <taxon>Limisphaera</taxon>
    </lineage>
</organism>
<dbReference type="RefSeq" id="WP_165106799.1">
    <property type="nucleotide sequence ID" value="NZ_JAAKYA010000042.1"/>
</dbReference>
<keyword evidence="3" id="KW-1185">Reference proteome</keyword>
<sequence length="135" mass="14313">MKEQPVLEPDKAAVIDLEQETRFAPNGIVSRTLLVLPHLRVILFAFDAGQELTEHTTTRHAWVQALEGTCEFVVSGRTHLLRPGQVVYMPPGAPHALRALERFSMVLILTPPVPGVAPSGGGGGPGAGSAPTTSC</sequence>
<name>A0A6M1RQU1_9BACT</name>
<accession>A0A6M1RQU1</accession>
<dbReference type="EMBL" id="JAAKYA010000042">
    <property type="protein sequence ID" value="NGO39025.1"/>
    <property type="molecule type" value="Genomic_DNA"/>
</dbReference>
<dbReference type="CDD" id="cd02230">
    <property type="entry name" value="cupin_HP0902-like"/>
    <property type="match status" value="1"/>
</dbReference>
<dbReference type="Pfam" id="PF07883">
    <property type="entry name" value="Cupin_2"/>
    <property type="match status" value="1"/>
</dbReference>
<evidence type="ECO:0000313" key="2">
    <source>
        <dbReference type="EMBL" id="NGO39025.1"/>
    </source>
</evidence>
<comment type="caution">
    <text evidence="2">The sequence shown here is derived from an EMBL/GenBank/DDBJ whole genome shotgun (WGS) entry which is preliminary data.</text>
</comment>
<dbReference type="InterPro" id="IPR013096">
    <property type="entry name" value="Cupin_2"/>
</dbReference>
<reference evidence="2 3" key="1">
    <citation type="submission" date="2020-02" db="EMBL/GenBank/DDBJ databases">
        <title>Draft genome sequence of Limisphaera ngatamarikiensis NGM72.4T, a thermophilic Verrucomicrobia grouped in subdivision 3.</title>
        <authorList>
            <person name="Carere C.R."/>
            <person name="Steen J."/>
            <person name="Hugenholtz P."/>
            <person name="Stott M.B."/>
        </authorList>
    </citation>
    <scope>NUCLEOTIDE SEQUENCE [LARGE SCALE GENOMIC DNA]</scope>
    <source>
        <strain evidence="2 3">NGM72.4</strain>
    </source>
</reference>
<dbReference type="Proteomes" id="UP000477311">
    <property type="component" value="Unassembled WGS sequence"/>
</dbReference>
<dbReference type="SUPFAM" id="SSF51182">
    <property type="entry name" value="RmlC-like cupins"/>
    <property type="match status" value="1"/>
</dbReference>
<protein>
    <submittedName>
        <fullName evidence="2">Cupin domain-containing protein</fullName>
    </submittedName>
</protein>
<gene>
    <name evidence="2" type="ORF">G4L39_06395</name>
</gene>
<dbReference type="PANTHER" id="PTHR37694:SF1">
    <property type="entry name" value="SLR8022 PROTEIN"/>
    <property type="match status" value="1"/>
</dbReference>